<organism evidence="2 3">
    <name type="scientific">Hyalella azteca</name>
    <name type="common">Amphipod</name>
    <dbReference type="NCBI Taxonomy" id="294128"/>
    <lineage>
        <taxon>Eukaryota</taxon>
        <taxon>Metazoa</taxon>
        <taxon>Ecdysozoa</taxon>
        <taxon>Arthropoda</taxon>
        <taxon>Crustacea</taxon>
        <taxon>Multicrustacea</taxon>
        <taxon>Malacostraca</taxon>
        <taxon>Eumalacostraca</taxon>
        <taxon>Peracarida</taxon>
        <taxon>Amphipoda</taxon>
        <taxon>Senticaudata</taxon>
        <taxon>Talitrida</taxon>
        <taxon>Talitroidea</taxon>
        <taxon>Hyalellidae</taxon>
        <taxon>Hyalella</taxon>
    </lineage>
</organism>
<reference evidence="3" key="1">
    <citation type="submission" date="2025-08" db="UniProtKB">
        <authorList>
            <consortium name="RefSeq"/>
        </authorList>
    </citation>
    <scope>IDENTIFICATION</scope>
</reference>
<proteinExistence type="predicted"/>
<accession>A0A8B7P8W0</accession>
<feature type="region of interest" description="Disordered" evidence="1">
    <location>
        <begin position="179"/>
        <end position="292"/>
    </location>
</feature>
<keyword evidence="3" id="KW-0482">Metalloprotease</keyword>
<evidence type="ECO:0000256" key="1">
    <source>
        <dbReference type="SAM" id="MobiDB-lite"/>
    </source>
</evidence>
<evidence type="ECO:0000313" key="3">
    <source>
        <dbReference type="RefSeq" id="XP_018022410.2"/>
    </source>
</evidence>
<sequence>MREDTAQFNRQSCVPVVEIRCTVPFSEVCILINPDVYNVPNREYYRKMMEPGMPESSIGNYYELSNYAVEKAGFLRVLMDIVGIMSEHNSYQRDMYITITPSMGSIMEYFTKDEKNYFNLVFEEYDYESATHISEDLAWSIAMVRITSKDPKRPVPKTIPRRLSKLDMLKIADLHGCNERTTTTKKPTTTTKKPTTTTKKPTTTTSTTTTKKPTTTTRKPTTTTKKPTTTTKKPTTTTKKPTTTTSTTTTKKPTTTTKKPTTTTSTTTTKKPSTTTSTTTTEKPTTTTSSTSTTTRFDFNFIIDGMDGGDFGVGFSDATTTSTVKPTTTENDPRLLWNWNVQNSSVAVQFLPMKLISNVWILPYFLYLQIDCGQAAKSNRFDMNVM</sequence>
<evidence type="ECO:0000313" key="2">
    <source>
        <dbReference type="Proteomes" id="UP000694843"/>
    </source>
</evidence>
<feature type="compositionally biased region" description="Low complexity" evidence="1">
    <location>
        <begin position="184"/>
        <end position="292"/>
    </location>
</feature>
<gene>
    <name evidence="3" type="primary">LOC108678478</name>
</gene>
<name>A0A8B7P8W0_HYAAZ</name>
<dbReference type="InterPro" id="IPR051298">
    <property type="entry name" value="Heme_transport/Cell_adhesion"/>
</dbReference>
<dbReference type="Proteomes" id="UP000694843">
    <property type="component" value="Unplaced"/>
</dbReference>
<dbReference type="GO" id="GO:0008237">
    <property type="term" value="F:metallopeptidase activity"/>
    <property type="evidence" value="ECO:0007669"/>
    <property type="project" value="UniProtKB-KW"/>
</dbReference>
<keyword evidence="3" id="KW-0378">Hydrolase</keyword>
<protein>
    <submittedName>
        <fullName evidence="3">Zinc metalloproteinase nas-14</fullName>
    </submittedName>
</protein>
<dbReference type="PANTHER" id="PTHR22917">
    <property type="entry name" value="HEMOPEXIN DOMAIN-CONTAINING PROTEIN"/>
    <property type="match status" value="1"/>
</dbReference>
<dbReference type="KEGG" id="hazt:108678478"/>
<keyword evidence="2" id="KW-1185">Reference proteome</keyword>
<dbReference type="GeneID" id="108678478"/>
<keyword evidence="3" id="KW-0645">Protease</keyword>
<dbReference type="PANTHER" id="PTHR22917:SF6">
    <property type="entry name" value="EG:8D8.2 PROTEIN-RELATED"/>
    <property type="match status" value="1"/>
</dbReference>
<dbReference type="Gene3D" id="3.40.390.10">
    <property type="entry name" value="Collagenase (Catalytic Domain)"/>
    <property type="match status" value="1"/>
</dbReference>
<dbReference type="RefSeq" id="XP_018022410.2">
    <property type="nucleotide sequence ID" value="XM_018166921.2"/>
</dbReference>
<dbReference type="AlphaFoldDB" id="A0A8B7P8W0"/>
<dbReference type="InterPro" id="IPR024079">
    <property type="entry name" value="MetalloPept_cat_dom_sf"/>
</dbReference>